<proteinExistence type="inferred from homology"/>
<accession>A0A369KJV7</accession>
<keyword evidence="5 11" id="KW-0328">Glycosyltransferase</keyword>
<dbReference type="Pfam" id="PF00343">
    <property type="entry name" value="Phosphorylase"/>
    <property type="match status" value="1"/>
</dbReference>
<reference evidence="12 13" key="1">
    <citation type="submission" date="2018-07" db="EMBL/GenBank/DDBJ databases">
        <title>Comparative genomics of the Candidatus Parilichlamydiaceae reveals evidence of convergent evolution and genome reduction in the phylum Chlamydiae.</title>
        <authorList>
            <person name="Taylor-Brown A."/>
            <person name="Polkinghorne A."/>
        </authorList>
    </citation>
    <scope>NUCLEOTIDE SEQUENCE [LARGE SCALE GENOMIC DNA]</scope>
    <source>
        <strain evidence="12 13">Hat2</strain>
    </source>
</reference>
<comment type="similarity">
    <text evidence="3 11">Belongs to the glycogen phosphorylase family.</text>
</comment>
<dbReference type="GO" id="GO:0008184">
    <property type="term" value="F:glycogen phosphorylase activity"/>
    <property type="evidence" value="ECO:0007669"/>
    <property type="project" value="InterPro"/>
</dbReference>
<feature type="modified residue" description="N6-(pyridoxal phosphate)lysine" evidence="10">
    <location>
        <position position="646"/>
    </location>
</feature>
<keyword evidence="6 11" id="KW-0808">Transferase</keyword>
<keyword evidence="4" id="KW-0021">Allosteric enzyme</keyword>
<evidence type="ECO:0000256" key="4">
    <source>
        <dbReference type="ARBA" id="ARBA00022533"/>
    </source>
</evidence>
<dbReference type="AlphaFoldDB" id="A0A369KJV7"/>
<keyword evidence="7 10" id="KW-0663">Pyridoxal phosphate</keyword>
<comment type="function">
    <text evidence="11">Allosteric enzyme that catalyzes the rate-limiting step in glycogen catabolism, the phosphorolytic cleavage of glycogen to produce glucose-1-phosphate, and plays a central role in maintaining cellular and organismal glucose homeostasis.</text>
</comment>
<dbReference type="EC" id="2.4.1.1" evidence="11"/>
<dbReference type="GO" id="GO:0005737">
    <property type="term" value="C:cytoplasm"/>
    <property type="evidence" value="ECO:0007669"/>
    <property type="project" value="TreeGrafter"/>
</dbReference>
<evidence type="ECO:0000313" key="12">
    <source>
        <dbReference type="EMBL" id="RDB31266.1"/>
    </source>
</evidence>
<evidence type="ECO:0000256" key="11">
    <source>
        <dbReference type="RuleBase" id="RU000587"/>
    </source>
</evidence>
<dbReference type="InterPro" id="IPR035090">
    <property type="entry name" value="Pyridoxal_P_attach_site"/>
</dbReference>
<evidence type="ECO:0000256" key="7">
    <source>
        <dbReference type="ARBA" id="ARBA00022898"/>
    </source>
</evidence>
<dbReference type="GO" id="GO:0030170">
    <property type="term" value="F:pyridoxal phosphate binding"/>
    <property type="evidence" value="ECO:0007669"/>
    <property type="project" value="InterPro"/>
</dbReference>
<dbReference type="RefSeq" id="WP_245932350.1">
    <property type="nucleotide sequence ID" value="NZ_QQBG01000024.1"/>
</dbReference>
<dbReference type="Gene3D" id="3.40.50.2000">
    <property type="entry name" value="Glycogen Phosphorylase B"/>
    <property type="match status" value="2"/>
</dbReference>
<dbReference type="GO" id="GO:0005980">
    <property type="term" value="P:glycogen catabolic process"/>
    <property type="evidence" value="ECO:0007669"/>
    <property type="project" value="TreeGrafter"/>
</dbReference>
<organism evidence="12 13">
    <name type="scientific">Candidatus Similichlamydia laticola</name>
    <dbReference type="NCBI Taxonomy" id="2170265"/>
    <lineage>
        <taxon>Bacteria</taxon>
        <taxon>Pseudomonadati</taxon>
        <taxon>Chlamydiota</taxon>
        <taxon>Chlamydiia</taxon>
        <taxon>Parachlamydiales</taxon>
        <taxon>Candidatus Parilichlamydiaceae</taxon>
        <taxon>Candidatus Similichlamydia</taxon>
    </lineage>
</organism>
<comment type="function">
    <text evidence="9">Phosphorylase is an important allosteric enzyme in carbohydrate metabolism. Enzymes from different sources differ in their regulatory mechanisms and in their natural substrates. However, all known phosphorylases share catalytic and structural properties.</text>
</comment>
<evidence type="ECO:0000256" key="5">
    <source>
        <dbReference type="ARBA" id="ARBA00022676"/>
    </source>
</evidence>
<keyword evidence="13" id="KW-1185">Reference proteome</keyword>
<comment type="catalytic activity">
    <reaction evidence="1 11">
        <text>[(1-&gt;4)-alpha-D-glucosyl](n) + phosphate = [(1-&gt;4)-alpha-D-glucosyl](n-1) + alpha-D-glucose 1-phosphate</text>
        <dbReference type="Rhea" id="RHEA:41732"/>
        <dbReference type="Rhea" id="RHEA-COMP:9584"/>
        <dbReference type="Rhea" id="RHEA-COMP:9586"/>
        <dbReference type="ChEBI" id="CHEBI:15444"/>
        <dbReference type="ChEBI" id="CHEBI:43474"/>
        <dbReference type="ChEBI" id="CHEBI:58601"/>
        <dbReference type="EC" id="2.4.1.1"/>
    </reaction>
</comment>
<keyword evidence="8 11" id="KW-0119">Carbohydrate metabolism</keyword>
<evidence type="ECO:0000256" key="2">
    <source>
        <dbReference type="ARBA" id="ARBA00001933"/>
    </source>
</evidence>
<dbReference type="EMBL" id="QQBG01000024">
    <property type="protein sequence ID" value="RDB31266.1"/>
    <property type="molecule type" value="Genomic_DNA"/>
</dbReference>
<sequence>MGLFMSDEEIPIRLAKRMRDYLLFQIGKTVGDASDFDLYRAFCYAFRELLLVHWLATWKSYKKARVRVNYYFSMEYLPGRIGVSNVVNLHGQGLCEKTLQHLGLEPKNLLDYEPDPALGNGGLGRLASCFLESLSTQMYPAMGYGLRYQYGLFEQAIENGIQVERPDCWLLHENPWEFRRDLRAQKVVFGGFWNQTNEFVDYEEIRALPYDFPILGYSESKLHNVNTIRLWSTKESPSNFRIQQFNAGSLEHASENTALTDVLYPNDQHMFGKLFRIKQEFLLVSASLQDIFSRFKNTCGEDWSRFADMVSVHINDTHAALVIPEMIRLLQEEARIDFYQALDIVVHCTGYTNHTLLSEALEKWDQTLIHKLLPRQYRIIELLNHELCKQVREKFPQDEEKVQRLSMFQYGQVKMAHLAIFGSHRVNGVAKLHSELIQKELFKDFVDLYPERFCSITNGITQRRWLRFANPHLADLICKKIGGSWLYNSLDLEKLTQYADDPVFQDEFLKIKKLYKQNLLPEADPHALFDVQVKRIHEYKRQLLNLLHLIGLYLEVTRNGVKDRLKRVAIFAGKAASSYKLAKNIINLICAVSRKVNADLAAKDFLSIHFLPNYGVKLAEKIIPAADLSEQISLAGMEASGTGNMKLALNGALTIGTEDGANIEMRVAVGDEFWPFRFGQTSEEVKRLRSSGVYSPRNLLVDSPQLGNILSTLIDGTFASNQAETIAFREIYASLLEGSDPDRYLVLADFESYYQTQKKVEELFRKPREWARFALKQIAAMGSFSADISIKKYAQSIWRIAPCPIDPVVFQEVQKEY</sequence>
<dbReference type="InterPro" id="IPR000811">
    <property type="entry name" value="Glyco_trans_35"/>
</dbReference>
<dbReference type="FunFam" id="3.40.50.2000:FF:000003">
    <property type="entry name" value="Alpha-1,4 glucan phosphorylase"/>
    <property type="match status" value="1"/>
</dbReference>
<evidence type="ECO:0000256" key="8">
    <source>
        <dbReference type="ARBA" id="ARBA00023277"/>
    </source>
</evidence>
<name>A0A369KJV7_9BACT</name>
<dbReference type="InterPro" id="IPR011833">
    <property type="entry name" value="Glycg_phsphrylas"/>
</dbReference>
<dbReference type="SUPFAM" id="SSF53756">
    <property type="entry name" value="UDP-Glycosyltransferase/glycogen phosphorylase"/>
    <property type="match status" value="1"/>
</dbReference>
<evidence type="ECO:0000256" key="6">
    <source>
        <dbReference type="ARBA" id="ARBA00022679"/>
    </source>
</evidence>
<evidence type="ECO:0000256" key="10">
    <source>
        <dbReference type="PIRSR" id="PIRSR000460-1"/>
    </source>
</evidence>
<evidence type="ECO:0000256" key="3">
    <source>
        <dbReference type="ARBA" id="ARBA00006047"/>
    </source>
</evidence>
<comment type="cofactor">
    <cofactor evidence="2 11">
        <name>pyridoxal 5'-phosphate</name>
        <dbReference type="ChEBI" id="CHEBI:597326"/>
    </cofactor>
</comment>
<evidence type="ECO:0000256" key="9">
    <source>
        <dbReference type="ARBA" id="ARBA00025174"/>
    </source>
</evidence>
<dbReference type="Proteomes" id="UP000253816">
    <property type="component" value="Unassembled WGS sequence"/>
</dbReference>
<comment type="caution">
    <text evidence="12">The sequence shown here is derived from an EMBL/GenBank/DDBJ whole genome shotgun (WGS) entry which is preliminary data.</text>
</comment>
<dbReference type="PIRSF" id="PIRSF000460">
    <property type="entry name" value="Pprylas_GlgP"/>
    <property type="match status" value="1"/>
</dbReference>
<protein>
    <recommendedName>
        <fullName evidence="11">Alpha-1,4 glucan phosphorylase</fullName>
        <ecNumber evidence="11">2.4.1.1</ecNumber>
    </recommendedName>
</protein>
<dbReference type="PANTHER" id="PTHR11468">
    <property type="entry name" value="GLYCOGEN PHOSPHORYLASE"/>
    <property type="match status" value="1"/>
</dbReference>
<evidence type="ECO:0000313" key="13">
    <source>
        <dbReference type="Proteomes" id="UP000253816"/>
    </source>
</evidence>
<gene>
    <name evidence="12" type="ORF">HAT2_00634</name>
</gene>
<dbReference type="PROSITE" id="PS00102">
    <property type="entry name" value="PHOSPHORYLASE"/>
    <property type="match status" value="1"/>
</dbReference>
<dbReference type="NCBIfam" id="TIGR02093">
    <property type="entry name" value="P_ylase"/>
    <property type="match status" value="1"/>
</dbReference>
<dbReference type="PANTHER" id="PTHR11468:SF25">
    <property type="entry name" value="MALTODEXTRIN PHOSPHORYLASE"/>
    <property type="match status" value="1"/>
</dbReference>
<evidence type="ECO:0000256" key="1">
    <source>
        <dbReference type="ARBA" id="ARBA00001275"/>
    </source>
</evidence>